<protein>
    <submittedName>
        <fullName evidence="2">Uncharacterized protein</fullName>
    </submittedName>
</protein>
<proteinExistence type="predicted"/>
<dbReference type="KEGG" id="aym:YM304_08230"/>
<evidence type="ECO:0000313" key="2">
    <source>
        <dbReference type="EMBL" id="BAN01137.1"/>
    </source>
</evidence>
<sequence>MTRPAERRVDPFGLGALVASGTLAAHELGYFIGGRSSVSHSYVEWIGPIVVLMGCLAAWLAALRILRNDPGRLPSVGVLIALQTVVFAAMEVAERITSDSLTSLASAPVIVGLLLQPLVALVAKQLLAVGQRLVEAFRPTATPRASHSLVDTPRPLAVLVSSPGLVRLRLRGPPV</sequence>
<dbReference type="EMBL" id="AP012057">
    <property type="protein sequence ID" value="BAN01137.1"/>
    <property type="molecule type" value="Genomic_DNA"/>
</dbReference>
<dbReference type="Proteomes" id="UP000011863">
    <property type="component" value="Chromosome"/>
</dbReference>
<name>A0A6C7E1Z3_ILUCY</name>
<feature type="transmembrane region" description="Helical" evidence="1">
    <location>
        <begin position="12"/>
        <end position="33"/>
    </location>
</feature>
<dbReference type="AlphaFoldDB" id="A0A6C7E1Z3"/>
<keyword evidence="1" id="KW-0472">Membrane</keyword>
<keyword evidence="1" id="KW-1133">Transmembrane helix</keyword>
<evidence type="ECO:0000313" key="3">
    <source>
        <dbReference type="Proteomes" id="UP000011863"/>
    </source>
</evidence>
<evidence type="ECO:0000256" key="1">
    <source>
        <dbReference type="SAM" id="Phobius"/>
    </source>
</evidence>
<feature type="transmembrane region" description="Helical" evidence="1">
    <location>
        <begin position="45"/>
        <end position="66"/>
    </location>
</feature>
<organism evidence="2 3">
    <name type="scientific">Ilumatobacter coccineus (strain NBRC 103263 / KCTC 29153 / YM16-304)</name>
    <dbReference type="NCBI Taxonomy" id="1313172"/>
    <lineage>
        <taxon>Bacteria</taxon>
        <taxon>Bacillati</taxon>
        <taxon>Actinomycetota</taxon>
        <taxon>Acidimicrobiia</taxon>
        <taxon>Acidimicrobiales</taxon>
        <taxon>Ilumatobacteraceae</taxon>
        <taxon>Ilumatobacter</taxon>
    </lineage>
</organism>
<feature type="transmembrane region" description="Helical" evidence="1">
    <location>
        <begin position="105"/>
        <end position="123"/>
    </location>
</feature>
<feature type="transmembrane region" description="Helical" evidence="1">
    <location>
        <begin position="73"/>
        <end position="93"/>
    </location>
</feature>
<keyword evidence="3" id="KW-1185">Reference proteome</keyword>
<accession>A0A6C7E1Z3</accession>
<keyword evidence="1" id="KW-0812">Transmembrane</keyword>
<dbReference type="RefSeq" id="WP_015440384.1">
    <property type="nucleotide sequence ID" value="NC_020520.1"/>
</dbReference>
<reference evidence="2 3" key="1">
    <citation type="journal article" date="2013" name="Int. J. Syst. Evol. Microbiol.">
        <title>Ilumatobacter nonamiense sp. nov. and Ilumatobacter coccineum sp. nov., isolated from seashore sand.</title>
        <authorList>
            <person name="Matsumoto A."/>
            <person name="Kasai H."/>
            <person name="Matsuo Y."/>
            <person name="Shizuri Y."/>
            <person name="Ichikawa N."/>
            <person name="Fujita N."/>
            <person name="Omura S."/>
            <person name="Takahashi Y."/>
        </authorList>
    </citation>
    <scope>NUCLEOTIDE SEQUENCE [LARGE SCALE GENOMIC DNA]</scope>
    <source>
        <strain evidence="3">NBRC 103263 / KCTC 29153 / YM16-304</strain>
    </source>
</reference>
<gene>
    <name evidence="2" type="ORF">YM304_08230</name>
</gene>